<proteinExistence type="predicted"/>
<dbReference type="OrthoDB" id="893444at2"/>
<gene>
    <name evidence="2" type="ORF">FMM05_02025</name>
</gene>
<sequence>MKLLYFLLLISFTAIAQDIESLSWKEGRLNNRLDLSLTKKEYDKLYKQPDSIMAPLAGESCTTGNVKMLYHKGAKYELVNDMLSFRSIDFRKNNHTFLSFKNDWFDHTTTLKAFKKTYPNASEFMEDFITDDGDVFDMVSLLPQGEPDNFEWLFYFNDGKLVIIECLFTCD</sequence>
<dbReference type="RefSeq" id="WP_143371667.1">
    <property type="nucleotide sequence ID" value="NZ_VJVZ01000001.1"/>
</dbReference>
<keyword evidence="3" id="KW-1185">Reference proteome</keyword>
<dbReference type="Proteomes" id="UP000320643">
    <property type="component" value="Unassembled WGS sequence"/>
</dbReference>
<evidence type="ECO:0000256" key="1">
    <source>
        <dbReference type="SAM" id="SignalP"/>
    </source>
</evidence>
<feature type="signal peptide" evidence="1">
    <location>
        <begin position="1"/>
        <end position="16"/>
    </location>
</feature>
<evidence type="ECO:0000313" key="3">
    <source>
        <dbReference type="Proteomes" id="UP000320643"/>
    </source>
</evidence>
<organism evidence="2 3">
    <name type="scientific">Flavobacterium zepuense</name>
    <dbReference type="NCBI Taxonomy" id="2593302"/>
    <lineage>
        <taxon>Bacteria</taxon>
        <taxon>Pseudomonadati</taxon>
        <taxon>Bacteroidota</taxon>
        <taxon>Flavobacteriia</taxon>
        <taxon>Flavobacteriales</taxon>
        <taxon>Flavobacteriaceae</taxon>
        <taxon>Flavobacterium</taxon>
    </lineage>
</organism>
<feature type="chain" id="PRO_5021933610" description="Lipoprotein" evidence="1">
    <location>
        <begin position="17"/>
        <end position="171"/>
    </location>
</feature>
<evidence type="ECO:0008006" key="4">
    <source>
        <dbReference type="Google" id="ProtNLM"/>
    </source>
</evidence>
<dbReference type="EMBL" id="VJVZ01000001">
    <property type="protein sequence ID" value="TRW27439.1"/>
    <property type="molecule type" value="Genomic_DNA"/>
</dbReference>
<dbReference type="AlphaFoldDB" id="A0A552VAG5"/>
<accession>A0A552VAG5</accession>
<keyword evidence="1" id="KW-0732">Signal</keyword>
<comment type="caution">
    <text evidence="2">The sequence shown here is derived from an EMBL/GenBank/DDBJ whole genome shotgun (WGS) entry which is preliminary data.</text>
</comment>
<reference evidence="2 3" key="1">
    <citation type="submission" date="2019-07" db="EMBL/GenBank/DDBJ databases">
        <title>Flavobacterium sp. nov., isolated from glacier ice.</title>
        <authorList>
            <person name="Liu Q."/>
            <person name="Xin Y.-H."/>
        </authorList>
    </citation>
    <scope>NUCLEOTIDE SEQUENCE [LARGE SCALE GENOMIC DNA]</scope>
    <source>
        <strain evidence="2 3">ZT4R6</strain>
    </source>
</reference>
<protein>
    <recommendedName>
        <fullName evidence="4">Lipoprotein</fullName>
    </recommendedName>
</protein>
<evidence type="ECO:0000313" key="2">
    <source>
        <dbReference type="EMBL" id="TRW27439.1"/>
    </source>
</evidence>
<name>A0A552VAG5_9FLAO</name>